<evidence type="ECO:0000313" key="1">
    <source>
        <dbReference type="EMBL" id="EDO16959.1"/>
    </source>
</evidence>
<gene>
    <name evidence="1" type="ORF">Kpol_1041p17</name>
</gene>
<dbReference type="PhylomeDB" id="A7TL84"/>
<dbReference type="InParanoid" id="A7TL84"/>
<protein>
    <submittedName>
        <fullName evidence="1">Uncharacterized protein</fullName>
    </submittedName>
</protein>
<dbReference type="Proteomes" id="UP000000267">
    <property type="component" value="Unassembled WGS sequence"/>
</dbReference>
<accession>A7TL84</accession>
<dbReference type="EMBL" id="DS480413">
    <property type="protein sequence ID" value="EDO16959.1"/>
    <property type="molecule type" value="Genomic_DNA"/>
</dbReference>
<dbReference type="KEGG" id="vpo:Kpol_1041p17"/>
<evidence type="ECO:0000313" key="2">
    <source>
        <dbReference type="Proteomes" id="UP000000267"/>
    </source>
</evidence>
<dbReference type="AlphaFoldDB" id="A7TL84"/>
<keyword evidence="2" id="KW-1185">Reference proteome</keyword>
<name>A7TL84_VANPO</name>
<sequence>MMTTIQILQEYISCIVEEGITQAHIEIDSKTGGYLYLSIRDDANATDYNVDGSILESIKSEKRLKIISKASRTYNVKFVYKNIHDPISNAIEFSNEKILKIEKKRTNPKQGTTLSIEVNVDNKKNGKLKQKVINNERYVQEIVNGLSLIYRDIQFRISKVTIDSRKNITRRSVLNTFRPKVTIETAFKLFFESKYKLVSFHIRQFNAELNHYTKADILIPKFNQHVKPNPELVSKFISINNVIVTSNDIRFRNIQSLLDEQFKLMSLPLVNIWFLKFNIQHESEKVTPMFKEILEALNKRIKIHLTESNHDLSIHFKNAEDTKFYNSKYSKVYKKVKDRSSSNSTKVTSIIGSHYQNDPELVMLNSLDPQTSTISIKQETIQAEDTLNDDTAINSLVIDNVEQYLQTTNKSKNNLLDGHGGIDELNENILIIEDNCWNYNFLHEDDICLLNSYHGVENRSSSPSPSEEKSNFNEDLELNNDVRFLNPFLIAKLRKNTKKLNQTKMKTVVYTSKQTSREDNENKCNYSDDNGSFNFIDDTTLV</sequence>
<dbReference type="GeneID" id="5545144"/>
<dbReference type="HOGENOM" id="CLU_502674_0_0_1"/>
<proteinExistence type="predicted"/>
<dbReference type="RefSeq" id="XP_001644817.1">
    <property type="nucleotide sequence ID" value="XM_001644767.1"/>
</dbReference>
<reference evidence="1 2" key="1">
    <citation type="journal article" date="2007" name="Proc. Natl. Acad. Sci. U.S.A.">
        <title>Independent sorting-out of thousands of duplicated gene pairs in two yeast species descended from a whole-genome duplication.</title>
        <authorList>
            <person name="Scannell D.R."/>
            <person name="Frank A.C."/>
            <person name="Conant G.C."/>
            <person name="Byrne K.P."/>
            <person name="Woolfit M."/>
            <person name="Wolfe K.H."/>
        </authorList>
    </citation>
    <scope>NUCLEOTIDE SEQUENCE [LARGE SCALE GENOMIC DNA]</scope>
    <source>
        <strain evidence="2">ATCC 22028 / DSM 70294 / BCRC 21397 / CBS 2163 / NBRC 10782 / NRRL Y-8283 / UCD 57-17</strain>
    </source>
</reference>
<dbReference type="STRING" id="436907.A7TL84"/>
<organism evidence="2">
    <name type="scientific">Vanderwaltozyma polyspora (strain ATCC 22028 / DSM 70294 / BCRC 21397 / CBS 2163 / NBRC 10782 / NRRL Y-8283 / UCD 57-17)</name>
    <name type="common">Kluyveromyces polysporus</name>
    <dbReference type="NCBI Taxonomy" id="436907"/>
    <lineage>
        <taxon>Eukaryota</taxon>
        <taxon>Fungi</taxon>
        <taxon>Dikarya</taxon>
        <taxon>Ascomycota</taxon>
        <taxon>Saccharomycotina</taxon>
        <taxon>Saccharomycetes</taxon>
        <taxon>Saccharomycetales</taxon>
        <taxon>Saccharomycetaceae</taxon>
        <taxon>Vanderwaltozyma</taxon>
    </lineage>
</organism>